<keyword evidence="1" id="KW-0067">ATP-binding</keyword>
<reference evidence="3 4" key="1">
    <citation type="submission" date="2023-01" db="EMBL/GenBank/DDBJ databases">
        <title>Minimal conservation of predation-associated metabolite biosynthetic gene clusters underscores biosynthetic potential of Myxococcota including descriptions for ten novel species: Archangium lansinium sp. nov., Myxococcus landrumus sp. nov., Nannocystis bai.</title>
        <authorList>
            <person name="Ahearne A."/>
            <person name="Stevens C."/>
            <person name="Dowd S."/>
        </authorList>
    </citation>
    <scope>NUCLEOTIDE SEQUENCE [LARGE SCALE GENOMIC DNA]</scope>
    <source>
        <strain evidence="3 4">WIWO2</strain>
    </source>
</reference>
<dbReference type="PANTHER" id="PTHR39217">
    <property type="match status" value="1"/>
</dbReference>
<dbReference type="Gene3D" id="3.30.470.20">
    <property type="entry name" value="ATP-grasp fold, B domain"/>
    <property type="match status" value="1"/>
</dbReference>
<dbReference type="InterPro" id="IPR004218">
    <property type="entry name" value="GSHS_ATP-bd"/>
</dbReference>
<gene>
    <name evidence="3" type="ORF">POL72_40635</name>
</gene>
<name>A0ABT5CCE4_9BACT</name>
<dbReference type="PANTHER" id="PTHR39217:SF1">
    <property type="entry name" value="GLUTATHIONE SYNTHETASE"/>
    <property type="match status" value="1"/>
</dbReference>
<dbReference type="RefSeq" id="WP_272102229.1">
    <property type="nucleotide sequence ID" value="NZ_JAQNDK010000005.1"/>
</dbReference>
<keyword evidence="4" id="KW-1185">Reference proteome</keyword>
<organism evidence="3 4">
    <name type="scientific">Sorangium atrum</name>
    <dbReference type="NCBI Taxonomy" id="2995308"/>
    <lineage>
        <taxon>Bacteria</taxon>
        <taxon>Pseudomonadati</taxon>
        <taxon>Myxococcota</taxon>
        <taxon>Polyangia</taxon>
        <taxon>Polyangiales</taxon>
        <taxon>Polyangiaceae</taxon>
        <taxon>Sorangium</taxon>
    </lineage>
</organism>
<evidence type="ECO:0000256" key="1">
    <source>
        <dbReference type="PROSITE-ProRule" id="PRU00409"/>
    </source>
</evidence>
<accession>A0ABT5CCE4</accession>
<dbReference type="InterPro" id="IPR011761">
    <property type="entry name" value="ATP-grasp"/>
</dbReference>
<keyword evidence="1" id="KW-0547">Nucleotide-binding</keyword>
<dbReference type="SUPFAM" id="SSF56059">
    <property type="entry name" value="Glutathione synthetase ATP-binding domain-like"/>
    <property type="match status" value="1"/>
</dbReference>
<dbReference type="Pfam" id="PF02955">
    <property type="entry name" value="GSH-S_ATP"/>
    <property type="match status" value="1"/>
</dbReference>
<dbReference type="InterPro" id="IPR053191">
    <property type="entry name" value="DcsG_Biosynth_Enzyme"/>
</dbReference>
<evidence type="ECO:0000313" key="3">
    <source>
        <dbReference type="EMBL" id="MDC0684101.1"/>
    </source>
</evidence>
<comment type="caution">
    <text evidence="3">The sequence shown here is derived from an EMBL/GenBank/DDBJ whole genome shotgun (WGS) entry which is preliminary data.</text>
</comment>
<sequence length="290" mass="32106">MKLLLATCAKIPPEAIGCDLALKKALEHRGVETVLRPWDQIEPQEEAKGHAAGVVVRSVWDYTEQSEKFFRWLHGLRDEAIPVINEVDVLLWNSNKRYLLDLIAHGVPCPVTRIVDQDPEIETTASQIPGDRLVLKPCIGESGVGVTLVERHQVAAQAEALRAETGRSDLLLQEFMPEIREGELSLVFIDGHFAHGVRKRPNPDDFRVNGRYRPLAPVLVVPEKEHVAAAEEVLRHVSGRPVYARIDGILRGGQFVLMEIEVIDPALYLDMVPASANALADAIVAAIRPS</sequence>
<evidence type="ECO:0000313" key="4">
    <source>
        <dbReference type="Proteomes" id="UP001217485"/>
    </source>
</evidence>
<dbReference type="Proteomes" id="UP001217485">
    <property type="component" value="Unassembled WGS sequence"/>
</dbReference>
<dbReference type="PROSITE" id="PS50975">
    <property type="entry name" value="ATP_GRASP"/>
    <property type="match status" value="1"/>
</dbReference>
<feature type="domain" description="ATP-grasp" evidence="2">
    <location>
        <begin position="99"/>
        <end position="288"/>
    </location>
</feature>
<evidence type="ECO:0000259" key="2">
    <source>
        <dbReference type="PROSITE" id="PS50975"/>
    </source>
</evidence>
<dbReference type="EMBL" id="JAQNDK010000005">
    <property type="protein sequence ID" value="MDC0684101.1"/>
    <property type="molecule type" value="Genomic_DNA"/>
</dbReference>
<proteinExistence type="predicted"/>
<protein>
    <recommendedName>
        <fullName evidence="2">ATP-grasp domain-containing protein</fullName>
    </recommendedName>
</protein>